<feature type="compositionally biased region" description="Polar residues" evidence="1">
    <location>
        <begin position="20"/>
        <end position="35"/>
    </location>
</feature>
<feature type="compositionally biased region" description="Low complexity" evidence="1">
    <location>
        <begin position="178"/>
        <end position="202"/>
    </location>
</feature>
<comment type="caution">
    <text evidence="2">The sequence shown here is derived from an EMBL/GenBank/DDBJ whole genome shotgun (WGS) entry which is preliminary data.</text>
</comment>
<feature type="region of interest" description="Disordered" evidence="1">
    <location>
        <begin position="254"/>
        <end position="318"/>
    </location>
</feature>
<feature type="compositionally biased region" description="Basic and acidic residues" evidence="1">
    <location>
        <begin position="331"/>
        <end position="344"/>
    </location>
</feature>
<sequence>MEPSKSIRKLLFRSEPLVSCASSSTPPNFHNSDPSMSFHDALEFSARSEERGVKLEQPSHERRNRSLRVEDVFEGVDESVLCFCRSNSFSILEPPGGTGGGVSLHNLEDLVAPPLLRESAGGAESSPDDDSSPKSVPTARKSLWDSMGKNTMRLKTTTRAASERDSSTSSSEGDDSSSDSTSTSSGDNDNDSSTSSSESTLSCDDDESIELFVESAPRRGVARAKSEQKPRTRRPGLARGSSLAVLSIMRCSLSKGSNHDDGAKHKKPSVPKTRGVSRTKSAGALWRSVGSLGFFQGNDDEQDDDKTETEGTTITEKPEFRWDTMRLPIQCHDDQDPTHNEKDQAPIGVLVG</sequence>
<keyword evidence="3" id="KW-1185">Reference proteome</keyword>
<evidence type="ECO:0000313" key="2">
    <source>
        <dbReference type="EMBL" id="CAB9531493.1"/>
    </source>
</evidence>
<dbReference type="EMBL" id="CAICTM010003599">
    <property type="protein sequence ID" value="CAB9531493.1"/>
    <property type="molecule type" value="Genomic_DNA"/>
</dbReference>
<proteinExistence type="predicted"/>
<feature type="region of interest" description="Disordered" evidence="1">
    <location>
        <begin position="19"/>
        <end position="41"/>
    </location>
</feature>
<reference evidence="2" key="1">
    <citation type="submission" date="2020-06" db="EMBL/GenBank/DDBJ databases">
        <authorList>
            <consortium name="Plant Systems Biology data submission"/>
        </authorList>
    </citation>
    <scope>NUCLEOTIDE SEQUENCE</scope>
    <source>
        <strain evidence="2">D6</strain>
    </source>
</reference>
<name>A0A9N8I1H0_9STRA</name>
<evidence type="ECO:0000256" key="1">
    <source>
        <dbReference type="SAM" id="MobiDB-lite"/>
    </source>
</evidence>
<feature type="region of interest" description="Disordered" evidence="1">
    <location>
        <begin position="118"/>
        <end position="241"/>
    </location>
</feature>
<dbReference type="Proteomes" id="UP001153069">
    <property type="component" value="Unassembled WGS sequence"/>
</dbReference>
<feature type="compositionally biased region" description="Acidic residues" evidence="1">
    <location>
        <begin position="298"/>
        <end position="307"/>
    </location>
</feature>
<accession>A0A9N8I1H0</accession>
<dbReference type="AlphaFoldDB" id="A0A9N8I1H0"/>
<evidence type="ECO:0000313" key="3">
    <source>
        <dbReference type="Proteomes" id="UP001153069"/>
    </source>
</evidence>
<gene>
    <name evidence="2" type="ORF">SEMRO_3601_G349560.1</name>
</gene>
<organism evidence="2 3">
    <name type="scientific">Seminavis robusta</name>
    <dbReference type="NCBI Taxonomy" id="568900"/>
    <lineage>
        <taxon>Eukaryota</taxon>
        <taxon>Sar</taxon>
        <taxon>Stramenopiles</taxon>
        <taxon>Ochrophyta</taxon>
        <taxon>Bacillariophyta</taxon>
        <taxon>Bacillariophyceae</taxon>
        <taxon>Bacillariophycidae</taxon>
        <taxon>Naviculales</taxon>
        <taxon>Naviculaceae</taxon>
        <taxon>Seminavis</taxon>
    </lineage>
</organism>
<feature type="region of interest" description="Disordered" evidence="1">
    <location>
        <begin position="330"/>
        <end position="352"/>
    </location>
</feature>
<protein>
    <submittedName>
        <fullName evidence="2">Uncharacterized protein</fullName>
    </submittedName>
</protein>